<reference evidence="1 2" key="1">
    <citation type="submission" date="2014-11" db="EMBL/GenBank/DDBJ databases">
        <title>Genome sequence and analysis of novel Kurthia sp.</title>
        <authorList>
            <person name="Lawson J.N."/>
            <person name="Gonzalez J.E."/>
            <person name="Rinauldi L."/>
            <person name="Xuan Z."/>
            <person name="Firman A."/>
            <person name="Shaddox L."/>
            <person name="Trudeau A."/>
            <person name="Shah S."/>
            <person name="Reiman D."/>
        </authorList>
    </citation>
    <scope>NUCLEOTIDE SEQUENCE [LARGE SCALE GENOMIC DNA]</scope>
    <source>
        <strain evidence="1 2">3B1D</strain>
    </source>
</reference>
<gene>
    <name evidence="1" type="ORF">QI30_08945</name>
</gene>
<comment type="caution">
    <text evidence="1">The sequence shown here is derived from an EMBL/GenBank/DDBJ whole genome shotgun (WGS) entry which is preliminary data.</text>
</comment>
<keyword evidence="2" id="KW-1185">Reference proteome</keyword>
<proteinExistence type="predicted"/>
<sequence>MPKKRELTKAERIIKEERRLKRNYKEIQKDKLAVADGLIRRAAFMRASLEDMEVDLDANGFVEMFRQGDQEPYERERPVARQYQQMNKNYQSIIKQLTDLLPKEVAKKVESDGFDDFVNRRA</sequence>
<evidence type="ECO:0000313" key="2">
    <source>
        <dbReference type="Proteomes" id="UP000288623"/>
    </source>
</evidence>
<protein>
    <recommendedName>
        <fullName evidence="3">Phage protein</fullName>
    </recommendedName>
</protein>
<name>A0A433RSF2_9BACL</name>
<dbReference type="RefSeq" id="WP_126990580.1">
    <property type="nucleotide sequence ID" value="NZ_JTFC01000031.1"/>
</dbReference>
<dbReference type="EMBL" id="JTFC01000031">
    <property type="protein sequence ID" value="RUS55081.1"/>
    <property type="molecule type" value="Genomic_DNA"/>
</dbReference>
<organism evidence="1 2">
    <name type="scientific">Candidatus Kurthia intestinigallinarum</name>
    <dbReference type="NCBI Taxonomy" id="1562256"/>
    <lineage>
        <taxon>Bacteria</taxon>
        <taxon>Bacillati</taxon>
        <taxon>Bacillota</taxon>
        <taxon>Bacilli</taxon>
        <taxon>Bacillales</taxon>
        <taxon>Caryophanaceae</taxon>
        <taxon>Kurthia</taxon>
    </lineage>
</organism>
<dbReference type="AlphaFoldDB" id="A0A433RSF2"/>
<accession>A0A433RSF2</accession>
<evidence type="ECO:0008006" key="3">
    <source>
        <dbReference type="Google" id="ProtNLM"/>
    </source>
</evidence>
<dbReference type="OrthoDB" id="3196710at2"/>
<evidence type="ECO:0000313" key="1">
    <source>
        <dbReference type="EMBL" id="RUS55081.1"/>
    </source>
</evidence>
<dbReference type="Proteomes" id="UP000288623">
    <property type="component" value="Unassembled WGS sequence"/>
</dbReference>